<evidence type="ECO:0000313" key="2">
    <source>
        <dbReference type="EMBL" id="KKU58384.1"/>
    </source>
</evidence>
<proteinExistence type="predicted"/>
<feature type="transmembrane region" description="Helical" evidence="1">
    <location>
        <begin position="6"/>
        <end position="25"/>
    </location>
</feature>
<reference evidence="2 3" key="1">
    <citation type="journal article" date="2015" name="Nature">
        <title>rRNA introns, odd ribosomes, and small enigmatic genomes across a large radiation of phyla.</title>
        <authorList>
            <person name="Brown C.T."/>
            <person name="Hug L.A."/>
            <person name="Thomas B.C."/>
            <person name="Sharon I."/>
            <person name="Castelle C.J."/>
            <person name="Singh A."/>
            <person name="Wilkins M.J."/>
            <person name="Williams K.H."/>
            <person name="Banfield J.F."/>
        </authorList>
    </citation>
    <scope>NUCLEOTIDE SEQUENCE [LARGE SCALE GENOMIC DNA]</scope>
</reference>
<keyword evidence="1" id="KW-1133">Transmembrane helix</keyword>
<sequence>MDVYLLARAIGVTAFSLMLVQIILATWFRKYIKWHMWIGKIAFILAWIHPALLEFGRGLGGYVWWGKIGLGLLTLAVAAAIFRIKHWRWIHRLNYVALVLIYVHSWNLGSDVRRFPIILLYWLAPVVLVLAIWEKLRQKEIPA</sequence>
<dbReference type="AlphaFoldDB" id="A0A0G1RM10"/>
<accession>A0A0G1RM10</accession>
<name>A0A0G1RM10_9BACT</name>
<feature type="transmembrane region" description="Helical" evidence="1">
    <location>
        <begin position="37"/>
        <end position="56"/>
    </location>
</feature>
<organism evidence="2 3">
    <name type="scientific">Candidatus Amesbacteria bacterium GW2011_GWA2_47_11b</name>
    <dbReference type="NCBI Taxonomy" id="1618358"/>
    <lineage>
        <taxon>Bacteria</taxon>
        <taxon>Candidatus Amesiibacteriota</taxon>
    </lineage>
</organism>
<keyword evidence="1" id="KW-0812">Transmembrane</keyword>
<evidence type="ECO:0000313" key="3">
    <source>
        <dbReference type="Proteomes" id="UP000034307"/>
    </source>
</evidence>
<dbReference type="EMBL" id="LCNO01000003">
    <property type="protein sequence ID" value="KKU58384.1"/>
    <property type="molecule type" value="Genomic_DNA"/>
</dbReference>
<evidence type="ECO:0000256" key="1">
    <source>
        <dbReference type="SAM" id="Phobius"/>
    </source>
</evidence>
<keyword evidence="1" id="KW-0472">Membrane</keyword>
<dbReference type="Proteomes" id="UP000034307">
    <property type="component" value="Unassembled WGS sequence"/>
</dbReference>
<feature type="transmembrane region" description="Helical" evidence="1">
    <location>
        <begin position="115"/>
        <end position="133"/>
    </location>
</feature>
<feature type="transmembrane region" description="Helical" evidence="1">
    <location>
        <begin position="93"/>
        <end position="109"/>
    </location>
</feature>
<protein>
    <recommendedName>
        <fullName evidence="4">Ferric oxidoreductase domain-containing protein</fullName>
    </recommendedName>
</protein>
<dbReference type="STRING" id="1618358.UX80_C0003G0039"/>
<feature type="transmembrane region" description="Helical" evidence="1">
    <location>
        <begin position="62"/>
        <end position="81"/>
    </location>
</feature>
<gene>
    <name evidence="2" type="ORF">UX80_C0003G0039</name>
</gene>
<evidence type="ECO:0008006" key="4">
    <source>
        <dbReference type="Google" id="ProtNLM"/>
    </source>
</evidence>
<comment type="caution">
    <text evidence="2">The sequence shown here is derived from an EMBL/GenBank/DDBJ whole genome shotgun (WGS) entry which is preliminary data.</text>
</comment>